<gene>
    <name evidence="2" type="ORF">NDU88_004584</name>
</gene>
<evidence type="ECO:0000313" key="2">
    <source>
        <dbReference type="EMBL" id="KAJ1164139.1"/>
    </source>
</evidence>
<dbReference type="Proteomes" id="UP001066276">
    <property type="component" value="Chromosome 4_2"/>
</dbReference>
<comment type="caution">
    <text evidence="2">The sequence shown here is derived from an EMBL/GenBank/DDBJ whole genome shotgun (WGS) entry which is preliminary data.</text>
</comment>
<accession>A0AAV7SJ98</accession>
<dbReference type="AlphaFoldDB" id="A0AAV7SJ98"/>
<reference evidence="2" key="1">
    <citation type="journal article" date="2022" name="bioRxiv">
        <title>Sequencing and chromosome-scale assembly of the giantPleurodeles waltlgenome.</title>
        <authorList>
            <person name="Brown T."/>
            <person name="Elewa A."/>
            <person name="Iarovenko S."/>
            <person name="Subramanian E."/>
            <person name="Araus A.J."/>
            <person name="Petzold A."/>
            <person name="Susuki M."/>
            <person name="Suzuki K.-i.T."/>
            <person name="Hayashi T."/>
            <person name="Toyoda A."/>
            <person name="Oliveira C."/>
            <person name="Osipova E."/>
            <person name="Leigh N.D."/>
            <person name="Simon A."/>
            <person name="Yun M.H."/>
        </authorList>
    </citation>
    <scope>NUCLEOTIDE SEQUENCE</scope>
    <source>
        <strain evidence="2">20211129_DDA</strain>
        <tissue evidence="2">Liver</tissue>
    </source>
</reference>
<protein>
    <submittedName>
        <fullName evidence="2">Uncharacterized protein</fullName>
    </submittedName>
</protein>
<feature type="region of interest" description="Disordered" evidence="1">
    <location>
        <begin position="1"/>
        <end position="88"/>
    </location>
</feature>
<organism evidence="2 3">
    <name type="scientific">Pleurodeles waltl</name>
    <name type="common">Iberian ribbed newt</name>
    <dbReference type="NCBI Taxonomy" id="8319"/>
    <lineage>
        <taxon>Eukaryota</taxon>
        <taxon>Metazoa</taxon>
        <taxon>Chordata</taxon>
        <taxon>Craniata</taxon>
        <taxon>Vertebrata</taxon>
        <taxon>Euteleostomi</taxon>
        <taxon>Amphibia</taxon>
        <taxon>Batrachia</taxon>
        <taxon>Caudata</taxon>
        <taxon>Salamandroidea</taxon>
        <taxon>Salamandridae</taxon>
        <taxon>Pleurodelinae</taxon>
        <taxon>Pleurodeles</taxon>
    </lineage>
</organism>
<feature type="compositionally biased region" description="Basic and acidic residues" evidence="1">
    <location>
        <begin position="58"/>
        <end position="82"/>
    </location>
</feature>
<evidence type="ECO:0000313" key="3">
    <source>
        <dbReference type="Proteomes" id="UP001066276"/>
    </source>
</evidence>
<keyword evidence="3" id="KW-1185">Reference proteome</keyword>
<evidence type="ECO:0000256" key="1">
    <source>
        <dbReference type="SAM" id="MobiDB-lite"/>
    </source>
</evidence>
<dbReference type="EMBL" id="JANPWB010000008">
    <property type="protein sequence ID" value="KAJ1164139.1"/>
    <property type="molecule type" value="Genomic_DNA"/>
</dbReference>
<proteinExistence type="predicted"/>
<name>A0AAV7SJ98_PLEWA</name>
<sequence length="88" mass="9252">MSLDLAKPGGTSGVGLANPEVLSGPQDDTDTEGSTGHLNGRATTGRGVSPETNNRNANGDDHSQLPYFRRETRRQQHVEAGHGLESVA</sequence>